<dbReference type="SMART" id="SM00409">
    <property type="entry name" value="IG"/>
    <property type="match status" value="1"/>
</dbReference>
<dbReference type="FunFam" id="2.60.40.10:FF:001230">
    <property type="entry name" value="Immunoglobulin kappa variable 8-16"/>
    <property type="match status" value="1"/>
</dbReference>
<dbReference type="SUPFAM" id="SSF48726">
    <property type="entry name" value="Immunoglobulin"/>
    <property type="match status" value="1"/>
</dbReference>
<proteinExistence type="predicted"/>
<dbReference type="PANTHER" id="PTHR23267">
    <property type="entry name" value="IMMUNOGLOBULIN LIGHT CHAIN"/>
    <property type="match status" value="1"/>
</dbReference>
<dbReference type="InterPro" id="IPR036179">
    <property type="entry name" value="Ig-like_dom_sf"/>
</dbReference>
<dbReference type="Pfam" id="PF07686">
    <property type="entry name" value="V-set"/>
    <property type="match status" value="1"/>
</dbReference>
<dbReference type="Ensembl" id="ENSORLT00020017902.1">
    <property type="protein sequence ID" value="ENSORLP00020028508.1"/>
    <property type="gene ID" value="ENSORLG00020012022.1"/>
</dbReference>
<dbReference type="InterPro" id="IPR050150">
    <property type="entry name" value="IgV_Light_Chain"/>
</dbReference>
<evidence type="ECO:0000259" key="1">
    <source>
        <dbReference type="PROSITE" id="PS50835"/>
    </source>
</evidence>
<reference evidence="2" key="3">
    <citation type="submission" date="2025-08" db="UniProtKB">
        <authorList>
            <consortium name="Ensembl"/>
        </authorList>
    </citation>
    <scope>IDENTIFICATION</scope>
    <source>
        <strain evidence="2">HNI</strain>
    </source>
</reference>
<dbReference type="AlphaFoldDB" id="A0A3P9M6C8"/>
<dbReference type="InterPro" id="IPR013106">
    <property type="entry name" value="Ig_V-set"/>
</dbReference>
<dbReference type="InterPro" id="IPR003599">
    <property type="entry name" value="Ig_sub"/>
</dbReference>
<dbReference type="SMART" id="SM00406">
    <property type="entry name" value="IGv"/>
    <property type="match status" value="1"/>
</dbReference>
<accession>A0A3P9M6C8</accession>
<dbReference type="Proteomes" id="UP000265180">
    <property type="component" value="Chromosome 11"/>
</dbReference>
<dbReference type="InterPro" id="IPR007110">
    <property type="entry name" value="Ig-like_dom"/>
</dbReference>
<reference evidence="2 3" key="2">
    <citation type="submission" date="2017-04" db="EMBL/GenBank/DDBJ databases">
        <title>CpG methylation of centromeres and impact of large insertions on vertebrate speciation.</title>
        <authorList>
            <person name="Ichikawa K."/>
            <person name="Yoshimura J."/>
            <person name="Morishita S."/>
        </authorList>
    </citation>
    <scope>NUCLEOTIDE SEQUENCE</scope>
    <source>
        <strain evidence="2 3">HNI</strain>
    </source>
</reference>
<organism evidence="2 3">
    <name type="scientific">Oryzias latipes</name>
    <name type="common">Japanese rice fish</name>
    <name type="synonym">Japanese killifish</name>
    <dbReference type="NCBI Taxonomy" id="8090"/>
    <lineage>
        <taxon>Eukaryota</taxon>
        <taxon>Metazoa</taxon>
        <taxon>Chordata</taxon>
        <taxon>Craniata</taxon>
        <taxon>Vertebrata</taxon>
        <taxon>Euteleostomi</taxon>
        <taxon>Actinopterygii</taxon>
        <taxon>Neopterygii</taxon>
        <taxon>Teleostei</taxon>
        <taxon>Neoteleostei</taxon>
        <taxon>Acanthomorphata</taxon>
        <taxon>Ovalentaria</taxon>
        <taxon>Atherinomorphae</taxon>
        <taxon>Beloniformes</taxon>
        <taxon>Adrianichthyidae</taxon>
        <taxon>Oryziinae</taxon>
        <taxon>Oryzias</taxon>
    </lineage>
</organism>
<dbReference type="Gene3D" id="2.60.40.10">
    <property type="entry name" value="Immunoglobulins"/>
    <property type="match status" value="1"/>
</dbReference>
<evidence type="ECO:0000313" key="2">
    <source>
        <dbReference type="Ensembl" id="ENSORLP00020028508.1"/>
    </source>
</evidence>
<reference key="1">
    <citation type="journal article" date="2007" name="Nature">
        <title>The medaka draft genome and insights into vertebrate genome evolution.</title>
        <authorList>
            <person name="Kasahara M."/>
            <person name="Naruse K."/>
            <person name="Sasaki S."/>
            <person name="Nakatani Y."/>
            <person name="Qu W."/>
            <person name="Ahsan B."/>
            <person name="Yamada T."/>
            <person name="Nagayasu Y."/>
            <person name="Doi K."/>
            <person name="Kasai Y."/>
            <person name="Jindo T."/>
            <person name="Kobayashi D."/>
            <person name="Shimada A."/>
            <person name="Toyoda A."/>
            <person name="Kuroki Y."/>
            <person name="Fujiyama A."/>
            <person name="Sasaki T."/>
            <person name="Shimizu A."/>
            <person name="Asakawa S."/>
            <person name="Shimizu N."/>
            <person name="Hashimoto S."/>
            <person name="Yang J."/>
            <person name="Lee Y."/>
            <person name="Matsushima K."/>
            <person name="Sugano S."/>
            <person name="Sakaizumi M."/>
            <person name="Narita T."/>
            <person name="Ohishi K."/>
            <person name="Haga S."/>
            <person name="Ohta F."/>
            <person name="Nomoto H."/>
            <person name="Nogata K."/>
            <person name="Morishita T."/>
            <person name="Endo T."/>
            <person name="Shin-I T."/>
            <person name="Takeda H."/>
            <person name="Morishita S."/>
            <person name="Kohara Y."/>
        </authorList>
    </citation>
    <scope>NUCLEOTIDE SEQUENCE [LARGE SCALE GENOMIC DNA]</scope>
    <source>
        <strain>Hd-rR</strain>
    </source>
</reference>
<feature type="domain" description="Ig-like" evidence="1">
    <location>
        <begin position="32"/>
        <end position="129"/>
    </location>
</feature>
<name>A0A3P9M6C8_ORYLA</name>
<protein>
    <recommendedName>
        <fullName evidence="1">Ig-like domain-containing protein</fullName>
    </recommendedName>
</protein>
<reference evidence="2" key="4">
    <citation type="submission" date="2025-09" db="UniProtKB">
        <authorList>
            <consortium name="Ensembl"/>
        </authorList>
    </citation>
    <scope>IDENTIFICATION</scope>
    <source>
        <strain evidence="2">HNI</strain>
    </source>
</reference>
<dbReference type="InterPro" id="IPR013783">
    <property type="entry name" value="Ig-like_fold"/>
</dbReference>
<evidence type="ECO:0000313" key="3">
    <source>
        <dbReference type="Proteomes" id="UP000265180"/>
    </source>
</evidence>
<sequence>YKSTPLLVTRLAFSSASHVLCGSSLSAGSVGQNVVVTQPAAKSVQLGQKVTIDCKASRQVAVWSGSQYYLSWYHQKSGEAPKALIHRTSDRFSGISSRFSGSGSGNGIDFTLTISGVQAEDSGVYYCQIIAGACVWLPPVCDCVCECVCDWVNGSVTVKRFVLVGRKALYKYTPFTKIFLYTFKAFHNLAPPYLSDLLHISIPARSLRSSSFLSLLPILSPWGAGHSVALLPGFGTHSPLTSATLTHSHISNQS</sequence>
<dbReference type="PROSITE" id="PS50835">
    <property type="entry name" value="IG_LIKE"/>
    <property type="match status" value="1"/>
</dbReference>